<proteinExistence type="predicted"/>
<protein>
    <submittedName>
        <fullName evidence="1">Thaumarchaeal output domain 1</fullName>
    </submittedName>
</protein>
<sequence>MLKYQKGDDTMYCTKCKMTYPDDGTWEVCPECDIKLITNKERDYLREVEKRNNLNVLYDSLRQKYEKNGMQFTKQDFEDYLQSKRLEQYSQYKNATNINNIDTTMDSTPKCPICNSKNLKKITVTNRAVSIAIFGILSTKINKQWHCNDCGTNF</sequence>
<evidence type="ECO:0000313" key="1">
    <source>
        <dbReference type="EMBL" id="DAE09522.1"/>
    </source>
</evidence>
<dbReference type="EMBL" id="BK015488">
    <property type="protein sequence ID" value="DAE09522.1"/>
    <property type="molecule type" value="Genomic_DNA"/>
</dbReference>
<reference evidence="1" key="1">
    <citation type="journal article" date="2021" name="Proc. Natl. Acad. Sci. U.S.A.">
        <title>A Catalog of Tens of Thousands of Viruses from Human Metagenomes Reveals Hidden Associations with Chronic Diseases.</title>
        <authorList>
            <person name="Tisza M.J."/>
            <person name="Buck C.B."/>
        </authorList>
    </citation>
    <scope>NUCLEOTIDE SEQUENCE</scope>
    <source>
        <strain evidence="1">Ct96x5</strain>
    </source>
</reference>
<name>A0A8S5PRM2_9CAUD</name>
<accession>A0A8S5PRM2</accession>
<organism evidence="1">
    <name type="scientific">Siphoviridae sp. ct96x5</name>
    <dbReference type="NCBI Taxonomy" id="2825367"/>
    <lineage>
        <taxon>Viruses</taxon>
        <taxon>Duplodnaviria</taxon>
        <taxon>Heunggongvirae</taxon>
        <taxon>Uroviricota</taxon>
        <taxon>Caudoviricetes</taxon>
    </lineage>
</organism>